<organism evidence="2 3">
    <name type="scientific">Streptomyces chryseus</name>
    <dbReference type="NCBI Taxonomy" id="68186"/>
    <lineage>
        <taxon>Bacteria</taxon>
        <taxon>Bacillati</taxon>
        <taxon>Actinomycetota</taxon>
        <taxon>Actinomycetes</taxon>
        <taxon>Kitasatosporales</taxon>
        <taxon>Streptomycetaceae</taxon>
        <taxon>Streptomyces</taxon>
    </lineage>
</organism>
<dbReference type="EMBL" id="BMVO01000037">
    <property type="protein sequence ID" value="GHB30603.1"/>
    <property type="molecule type" value="Genomic_DNA"/>
</dbReference>
<evidence type="ECO:0000256" key="1">
    <source>
        <dbReference type="SAM" id="MobiDB-lite"/>
    </source>
</evidence>
<accession>A0ABQ3EFA4</accession>
<proteinExistence type="predicted"/>
<gene>
    <name evidence="2" type="ORF">GCM10010346_62510</name>
</gene>
<evidence type="ECO:0000313" key="3">
    <source>
        <dbReference type="Proteomes" id="UP000599437"/>
    </source>
</evidence>
<protein>
    <recommendedName>
        <fullName evidence="4">Tetratricopeptide repeat protein</fullName>
    </recommendedName>
</protein>
<evidence type="ECO:0000313" key="2">
    <source>
        <dbReference type="EMBL" id="GHB30603.1"/>
    </source>
</evidence>
<feature type="compositionally biased region" description="Low complexity" evidence="1">
    <location>
        <begin position="754"/>
        <end position="768"/>
    </location>
</feature>
<name>A0ABQ3EFA4_9ACTN</name>
<feature type="region of interest" description="Disordered" evidence="1">
    <location>
        <begin position="1194"/>
        <end position="1222"/>
    </location>
</feature>
<dbReference type="InterPro" id="IPR011990">
    <property type="entry name" value="TPR-like_helical_dom_sf"/>
</dbReference>
<comment type="caution">
    <text evidence="2">The sequence shown here is derived from an EMBL/GenBank/DDBJ whole genome shotgun (WGS) entry which is preliminary data.</text>
</comment>
<dbReference type="Proteomes" id="UP000599437">
    <property type="component" value="Unassembled WGS sequence"/>
</dbReference>
<feature type="region of interest" description="Disordered" evidence="1">
    <location>
        <begin position="754"/>
        <end position="789"/>
    </location>
</feature>
<keyword evidence="3" id="KW-1185">Reference proteome</keyword>
<dbReference type="SUPFAM" id="SSF48452">
    <property type="entry name" value="TPR-like"/>
    <property type="match status" value="1"/>
</dbReference>
<reference evidence="3" key="1">
    <citation type="journal article" date="2019" name="Int. J. Syst. Evol. Microbiol.">
        <title>The Global Catalogue of Microorganisms (GCM) 10K type strain sequencing project: providing services to taxonomists for standard genome sequencing and annotation.</title>
        <authorList>
            <consortium name="The Broad Institute Genomics Platform"/>
            <consortium name="The Broad Institute Genome Sequencing Center for Infectious Disease"/>
            <person name="Wu L."/>
            <person name="Ma J."/>
        </authorList>
    </citation>
    <scope>NUCLEOTIDE SEQUENCE [LARGE SCALE GENOMIC DNA]</scope>
    <source>
        <strain evidence="3">JCM 4737</strain>
    </source>
</reference>
<evidence type="ECO:0008006" key="4">
    <source>
        <dbReference type="Google" id="ProtNLM"/>
    </source>
</evidence>
<dbReference type="Gene3D" id="1.25.40.10">
    <property type="entry name" value="Tetratricopeptide repeat domain"/>
    <property type="match status" value="3"/>
</dbReference>
<sequence length="1656" mass="178538">MLLALQARVDRWVNGADPAGVLDDRAPEEFERLLHIVRETWPVDPPPRFMAVYAEFFRCRYSARSEEYADDLVVSGNLFALVYGVEPGRVPEQLRPLVATSLITSSDPDLWGVLVARAELGLPVPPGVVDRQPTFSDGRDRPSFLSGCADAVATLYAETGVRSDLDDSIRLCEAAVDLAGPDHRHRAALLQNLAVGLRDRALLAGSPEDLDRAVDVGREAVTASARPEARGHRATVLRNHGITLQHRYDRTGRLDDLQHAISAFEEVIGLSADGPNRAKTRSLLSSGLLRRFEHLGNTDDLDRGILQGRQALDGLAADDGGRPAVQGNLGVLLRTRNEQVGAPDDLHEAMELLRGAVESMDANHPDRSTTLANQGNAHLDRSVLRSSARDLDDGIALLRQAAEVAAPTSQDRYRSLGQLGSALYRRFLRVREVRDVDEAVEVLQTAAETLPDTHIERRPTLNALGVALLARFGVTDDPEDVERAHRTLAECLRLSPVGSPDHSGALSNLASTLYLRARRGDRAEDLTAAIDAIRSAVDTTAPHHPERSGMLTKLSILLRSRSRLEDRPGDLDLAVDAARAALQAPVSSRPDRAHESLAVAHALIDRLAVNASVTDASAAVALLRKVARSATADVYARLEAARTAGDLTARVGGRPGAAVDDYDVVELLPLLAWHGLERTSRERLLTEWPGLVRDAAAAAVDALRLPRAVEQLEQGRAVMWSQLLAVRGDLTRLSAEHPDLAERLTDIRNELDKASPALPEEAPAVPVPRSSPHRPEAPRLPRVPGGAIGPVERELVASDPRPDEPGNEELSALTAEVDRRVRAYRALRDPEPVLHDRASEEARRIGELADAAGRDRVEAAAAVHAVAWLRWCRGRELPREQGARESLAAFESFGRIWGMSLDLVAPGLVDPELAARTAELRPETDSVRPEDGPLVLGISGTALLSRDRAGLAKAAADLGRLAGHLAADDPFRPLCSAHAAAVYMSRFRVSGDDADRREAVRCARDVVARGQAPVVRLIGLSVLGEALVLGFASAGASPGDPGDPGDLDEAVGLLREAVDLAREVETEAETEVDQCDEIALPETTADRARRLNLIVQLANALLARYRVRADVSDLDEAVRECLTAFGLLPPVHRAHPGARKVFAAVLEEVNKDSDDPARLEQSLLLCRALFAMTGMPMPSETGTPDAAAKIPENAEAGRPSVAGSERFSVPPRADGPAADTHATDVTFGSATVAATVVDDTDHERWLATVRRICRSGGVVLVPERPSPRRERAGERPELFDLEGMVERVGDCAAVPLEVFDESVTAGLDALPGELRELFPPLLGVQAFPCLLAGATTLRNLLSDNGISLPDGLVSRSRPVRTDFREWAHLWAPGDDDESSAHIEERLRRGDGRSVLAYSVAQLLATGHRNGVLQGDARWESFAWSPERGCAVILAHNACYLDRPPTPAQCATDVMPLLPSLSRPTWRAFRLGYLRGRPHGPDGPDGRNVIDLIEFGDTTGWMRAMARNDMVEAVDLLEEALDRCGPADQVGRMVITANLAEALSRSGWHEQACAAAEAAWSAGRTLAPEFTPLLALQAGLASLRAGDRDAAVETMLGLIIGISTPLVSEYAMRVVDHLFPGDGDVPALPDEELPFIARRGDQLVLLDKAVTSEGDAS</sequence>